<dbReference type="InterPro" id="IPR006311">
    <property type="entry name" value="TAT_signal"/>
</dbReference>
<feature type="chain" id="PRO_5047016905" evidence="3">
    <location>
        <begin position="27"/>
        <end position="397"/>
    </location>
</feature>
<keyword evidence="5" id="KW-1185">Reference proteome</keyword>
<keyword evidence="3" id="KW-0732">Signal</keyword>
<evidence type="ECO:0000313" key="4">
    <source>
        <dbReference type="EMBL" id="MCB2376678.1"/>
    </source>
</evidence>
<feature type="signal peptide" evidence="3">
    <location>
        <begin position="1"/>
        <end position="26"/>
    </location>
</feature>
<keyword evidence="2" id="KW-0119">Carbohydrate metabolism</keyword>
<reference evidence="4" key="1">
    <citation type="submission" date="2021-10" db="EMBL/GenBank/DDBJ databases">
        <authorList>
            <person name="Dean J.D."/>
            <person name="Kim M.K."/>
            <person name="Newey C.N."/>
            <person name="Stoker T.S."/>
            <person name="Thompson D.W."/>
            <person name="Grose J.H."/>
        </authorList>
    </citation>
    <scope>NUCLEOTIDE SEQUENCE</scope>
    <source>
        <strain evidence="4">BT635</strain>
    </source>
</reference>
<dbReference type="InterPro" id="IPR019405">
    <property type="entry name" value="Lactonase_7-beta_prop"/>
</dbReference>
<protein>
    <submittedName>
        <fullName evidence="4">Lactonase family protein</fullName>
    </submittedName>
</protein>
<dbReference type="InterPro" id="IPR015943">
    <property type="entry name" value="WD40/YVTN_repeat-like_dom_sf"/>
</dbReference>
<dbReference type="InterPro" id="IPR050282">
    <property type="entry name" value="Cycloisomerase_2"/>
</dbReference>
<dbReference type="PANTHER" id="PTHR30344:SF1">
    <property type="entry name" value="6-PHOSPHOGLUCONOLACTONASE"/>
    <property type="match status" value="1"/>
</dbReference>
<dbReference type="Gene3D" id="2.130.10.10">
    <property type="entry name" value="YVTN repeat-like/Quinoprotein amine dehydrogenase"/>
    <property type="match status" value="1"/>
</dbReference>
<accession>A0ABS8A8F1</accession>
<comment type="caution">
    <text evidence="4">The sequence shown here is derived from an EMBL/GenBank/DDBJ whole genome shotgun (WGS) entry which is preliminary data.</text>
</comment>
<evidence type="ECO:0000313" key="5">
    <source>
        <dbReference type="Proteomes" id="UP001165297"/>
    </source>
</evidence>
<evidence type="ECO:0000256" key="2">
    <source>
        <dbReference type="ARBA" id="ARBA00022526"/>
    </source>
</evidence>
<evidence type="ECO:0000256" key="1">
    <source>
        <dbReference type="ARBA" id="ARBA00005564"/>
    </source>
</evidence>
<proteinExistence type="inferred from homology"/>
<sequence>MKLKPTYTRRTFVQRAALAAAGPLLAACVAGRPSRAGREYLLYIGTYGPAEQDNIFLYRLHPGTGALTRVAGFRGGTKPGFLTVSTDHRFLYAVNATLEFQGRGTGSVRAFALDQPSGGLTLLNEQPSDGAGPCYVSLTPNGRGLLVANYFGGTVSALPVLAGGQLAPATMVDQHQGAGPHKNQDRAHAHCILPDPAGRYVLAVDLGNDQILRYALNPDSGLPQLPGKTAFAGQPGAGPRHLGFHPNGRWAYLVNELNATVTALSYDATQGTFADLHTVPTLPAGFTGANACADIHVSPDGRFVYASNRGHDSIVVLAVAADSGKLTLVQHVSTQGQTPRNFTLSPDGRLLLVANQNSNTIFSFHVAAKTGQLTPTGHSAQVPAPVCLRLLPDFTRR</sequence>
<dbReference type="Pfam" id="PF10282">
    <property type="entry name" value="Lactonase"/>
    <property type="match status" value="1"/>
</dbReference>
<name>A0ABS8A8F1_9BACT</name>
<dbReference type="RefSeq" id="WP_226182844.1">
    <property type="nucleotide sequence ID" value="NZ_JAJADQ010000002.1"/>
</dbReference>
<dbReference type="PANTHER" id="PTHR30344">
    <property type="entry name" value="6-PHOSPHOGLUCONOLACTONASE-RELATED"/>
    <property type="match status" value="1"/>
</dbReference>
<dbReference type="EMBL" id="JAJADQ010000002">
    <property type="protein sequence ID" value="MCB2376678.1"/>
    <property type="molecule type" value="Genomic_DNA"/>
</dbReference>
<keyword evidence="2" id="KW-0313">Glucose metabolism</keyword>
<organism evidence="4 5">
    <name type="scientific">Hymenobacter nitidus</name>
    <dbReference type="NCBI Taxonomy" id="2880929"/>
    <lineage>
        <taxon>Bacteria</taxon>
        <taxon>Pseudomonadati</taxon>
        <taxon>Bacteroidota</taxon>
        <taxon>Cytophagia</taxon>
        <taxon>Cytophagales</taxon>
        <taxon>Hymenobacteraceae</taxon>
        <taxon>Hymenobacter</taxon>
    </lineage>
</organism>
<dbReference type="SUPFAM" id="SSF51004">
    <property type="entry name" value="C-terminal (heme d1) domain of cytochrome cd1-nitrite reductase"/>
    <property type="match status" value="1"/>
</dbReference>
<dbReference type="Proteomes" id="UP001165297">
    <property type="component" value="Unassembled WGS sequence"/>
</dbReference>
<dbReference type="InterPro" id="IPR011048">
    <property type="entry name" value="Haem_d1_sf"/>
</dbReference>
<dbReference type="PROSITE" id="PS51318">
    <property type="entry name" value="TAT"/>
    <property type="match status" value="1"/>
</dbReference>
<comment type="similarity">
    <text evidence="1">Belongs to the cycloisomerase 2 family.</text>
</comment>
<evidence type="ECO:0000256" key="3">
    <source>
        <dbReference type="SAM" id="SignalP"/>
    </source>
</evidence>
<gene>
    <name evidence="4" type="ORF">LGH70_03755</name>
</gene>
<dbReference type="PROSITE" id="PS51257">
    <property type="entry name" value="PROKAR_LIPOPROTEIN"/>
    <property type="match status" value="1"/>
</dbReference>